<dbReference type="PATRIC" id="fig|266834.11.peg.4678"/>
<dbReference type="KEGG" id="sme:SMc03286"/>
<dbReference type="PROSITE" id="PS00134">
    <property type="entry name" value="TRYPSIN_HIS"/>
    <property type="match status" value="1"/>
</dbReference>
<dbReference type="HOGENOM" id="CLU_567278_0_0_5"/>
<dbReference type="OrthoDB" id="267336at2"/>
<dbReference type="Pfam" id="PF00089">
    <property type="entry name" value="Trypsin"/>
    <property type="match status" value="1"/>
</dbReference>
<dbReference type="SMART" id="SM00020">
    <property type="entry name" value="Tryp_SPc"/>
    <property type="match status" value="1"/>
</dbReference>
<feature type="signal peptide" evidence="1">
    <location>
        <begin position="1"/>
        <end position="29"/>
    </location>
</feature>
<dbReference type="InterPro" id="IPR018114">
    <property type="entry name" value="TRYPSIN_HIS"/>
</dbReference>
<feature type="domain" description="Peptidase S1" evidence="2">
    <location>
        <begin position="258"/>
        <end position="481"/>
    </location>
</feature>
<dbReference type="InterPro" id="IPR001314">
    <property type="entry name" value="Peptidase_S1A"/>
</dbReference>
<proteinExistence type="predicted"/>
<dbReference type="RefSeq" id="WP_010970441.1">
    <property type="nucleotide sequence ID" value="NC_003047.1"/>
</dbReference>
<evidence type="ECO:0000313" key="4">
    <source>
        <dbReference type="Proteomes" id="UP000001976"/>
    </source>
</evidence>
<sequence>MKIGTAFSFWAFCCAFSLSLFLTTQPSLAQGAINDEVEIQILGKSRVLVDAGVQTPLVQSVDQIGDVSLTLDGTEKSECRPYGRASASRASASTRIIESSPNRVVVELSSSSYAQGGHFRTCPGGCFLGNCVGNEGNDTASRSEGRALSTIRVKIHSFDASETFLLDVGTVAQAGNIVVHVKTPSGNDVPRSSEKGNEYLLSADTHEAVLFAEVQTSAQNKGGCCNHSDGATGLVSVSVDRPPVLYSAYQKGLDMPFIHKGEETHAYRNVAAIGLNGLIHCSGTLIGRRTVLTAAHCVENYQNYIAAGRMTVSFGSLFFRPEKNYVVTGFDFPRDPAAGFFFNPQTYEDDIAVLYVAEDVDSAYPPSSLHVGDRPTWAEIKDKPIAIIIVGFGFNVVRNDAVGAGIKREAAIHADGYTNRSFFFQRSNPNTCKGDSGGPSFLIVNDDFVLIGVTSTGDAGCNQGNNLRVDSYLPWLTTRIR</sequence>
<dbReference type="SUPFAM" id="SSF50494">
    <property type="entry name" value="Trypsin-like serine proteases"/>
    <property type="match status" value="1"/>
</dbReference>
<dbReference type="PROSITE" id="PS50240">
    <property type="entry name" value="TRYPSIN_DOM"/>
    <property type="match status" value="1"/>
</dbReference>
<dbReference type="AlphaFoldDB" id="Q92LD4"/>
<dbReference type="PRINTS" id="PR00722">
    <property type="entry name" value="CHYMOTRYPSIN"/>
</dbReference>
<reference evidence="4" key="2">
    <citation type="journal article" date="2001" name="Science">
        <title>The composite genome of the legume symbiont Sinorhizobium meliloti.</title>
        <authorList>
            <person name="Galibert F."/>
            <person name="Finan T.M."/>
            <person name="Long S.R."/>
            <person name="Puehler A."/>
            <person name="Abola P."/>
            <person name="Ampe F."/>
            <person name="Barloy-Hubler F."/>
            <person name="Barnett M.J."/>
            <person name="Becker A."/>
            <person name="Boistard P."/>
            <person name="Bothe G."/>
            <person name="Boutry M."/>
            <person name="Bowser L."/>
            <person name="Buhrmester J."/>
            <person name="Cadieu E."/>
            <person name="Capela D."/>
            <person name="Chain P."/>
            <person name="Cowie A."/>
            <person name="Davis R.W."/>
            <person name="Dreano S."/>
            <person name="Federspiel N.A."/>
            <person name="Fisher R.F."/>
            <person name="Gloux S."/>
            <person name="Godrie T."/>
            <person name="Goffeau A."/>
            <person name="Golding B."/>
            <person name="Gouzy J."/>
            <person name="Gurjal M."/>
            <person name="Hernandez-Lucas I."/>
            <person name="Hong A."/>
            <person name="Huizar L."/>
            <person name="Hyman R.W."/>
            <person name="Jones T."/>
            <person name="Kahn D."/>
            <person name="Kahn M.L."/>
            <person name="Kalman S."/>
            <person name="Keating D.H."/>
            <person name="Kiss E."/>
            <person name="Komp C."/>
            <person name="Lelaure V."/>
            <person name="Masuy D."/>
            <person name="Palm C."/>
            <person name="Peck M.C."/>
            <person name="Pohl T.M."/>
            <person name="Portetelle D."/>
            <person name="Purnelle B."/>
            <person name="Ramsperger U."/>
            <person name="Surzycki R."/>
            <person name="Thebault P."/>
            <person name="Vandenbol M."/>
            <person name="Vorhoelter F.J."/>
            <person name="Weidner S."/>
            <person name="Wells D.H."/>
            <person name="Wong K."/>
            <person name="Yeh K.-C."/>
            <person name="Batut J."/>
        </authorList>
    </citation>
    <scope>NUCLEOTIDE SEQUENCE [LARGE SCALE GENOMIC DNA]</scope>
    <source>
        <strain evidence="4">1021</strain>
    </source>
</reference>
<dbReference type="InterPro" id="IPR009003">
    <property type="entry name" value="Peptidase_S1_PA"/>
</dbReference>
<dbReference type="GO" id="GO:0004252">
    <property type="term" value="F:serine-type endopeptidase activity"/>
    <property type="evidence" value="ECO:0007669"/>
    <property type="project" value="InterPro"/>
</dbReference>
<evidence type="ECO:0000313" key="3">
    <source>
        <dbReference type="EMBL" id="CAC47711.1"/>
    </source>
</evidence>
<dbReference type="GO" id="GO:0006508">
    <property type="term" value="P:proteolysis"/>
    <property type="evidence" value="ECO:0007669"/>
    <property type="project" value="UniProtKB-KW"/>
</dbReference>
<keyword evidence="4" id="KW-1185">Reference proteome</keyword>
<reference evidence="3 4" key="1">
    <citation type="journal article" date="2001" name="Proc. Natl. Acad. Sci. U.S.A.">
        <title>Analysis of the chromosome sequence of the legume symbiont Sinorhizobium meliloti strain 1021.</title>
        <authorList>
            <person name="Capela D."/>
            <person name="Barloy-Hubler F."/>
            <person name="Gouzy J."/>
            <person name="Bothe G."/>
            <person name="Ampe F."/>
            <person name="Batut J."/>
            <person name="Boistard P."/>
            <person name="Becker A."/>
            <person name="Boutry M."/>
            <person name="Cadieu E."/>
            <person name="Dreano S."/>
            <person name="Gloux S."/>
            <person name="Godrie T."/>
            <person name="Goffeau A."/>
            <person name="Kahn D."/>
            <person name="Kiss E."/>
            <person name="Lelaure V."/>
            <person name="Masuy D."/>
            <person name="Pohl T."/>
            <person name="Portetelle D."/>
            <person name="Puehler A."/>
            <person name="Purnelle B."/>
            <person name="Ramsperger U."/>
            <person name="Renard C."/>
            <person name="Thebault P."/>
            <person name="Vandenbol M."/>
            <person name="Weidner S."/>
            <person name="Galibert F."/>
        </authorList>
    </citation>
    <scope>NUCLEOTIDE SEQUENCE [LARGE SCALE GENOMIC DNA]</scope>
    <source>
        <strain evidence="3 4">1021</strain>
    </source>
</reference>
<dbReference type="PANTHER" id="PTHR24260">
    <property type="match status" value="1"/>
</dbReference>
<dbReference type="Proteomes" id="UP000001976">
    <property type="component" value="Chromosome"/>
</dbReference>
<dbReference type="InterPro" id="IPR043504">
    <property type="entry name" value="Peptidase_S1_PA_chymotrypsin"/>
</dbReference>
<feature type="chain" id="PRO_5004319145" evidence="1">
    <location>
        <begin position="30"/>
        <end position="481"/>
    </location>
</feature>
<gene>
    <name evidence="3" type="ORF">SMc03286</name>
</gene>
<dbReference type="EnsemblBacteria" id="CAC47711">
    <property type="protein sequence ID" value="CAC47711"/>
    <property type="gene ID" value="SMc03286"/>
</dbReference>
<dbReference type="Gene3D" id="2.40.10.10">
    <property type="entry name" value="Trypsin-like serine proteases"/>
    <property type="match status" value="2"/>
</dbReference>
<protein>
    <submittedName>
        <fullName evidence="3">Serine protease</fullName>
    </submittedName>
</protein>
<accession>Q92LD4</accession>
<organism evidence="3 4">
    <name type="scientific">Rhizobium meliloti (strain 1021)</name>
    <name type="common">Ensifer meliloti</name>
    <name type="synonym">Sinorhizobium meliloti</name>
    <dbReference type="NCBI Taxonomy" id="266834"/>
    <lineage>
        <taxon>Bacteria</taxon>
        <taxon>Pseudomonadati</taxon>
        <taxon>Pseudomonadota</taxon>
        <taxon>Alphaproteobacteria</taxon>
        <taxon>Hyphomicrobiales</taxon>
        <taxon>Rhizobiaceae</taxon>
        <taxon>Sinorhizobium/Ensifer group</taxon>
        <taxon>Sinorhizobium</taxon>
    </lineage>
</organism>
<dbReference type="InterPro" id="IPR051333">
    <property type="entry name" value="CLIP_Serine_Protease"/>
</dbReference>
<dbReference type="eggNOG" id="COG5640">
    <property type="taxonomic scope" value="Bacteria"/>
</dbReference>
<keyword evidence="3" id="KW-0378">Hydrolase</keyword>
<dbReference type="PANTHER" id="PTHR24260:SF136">
    <property type="entry name" value="GH08193P-RELATED"/>
    <property type="match status" value="1"/>
</dbReference>
<keyword evidence="1" id="KW-0732">Signal</keyword>
<keyword evidence="3" id="KW-0645">Protease</keyword>
<evidence type="ECO:0000259" key="2">
    <source>
        <dbReference type="PROSITE" id="PS50240"/>
    </source>
</evidence>
<dbReference type="InterPro" id="IPR001254">
    <property type="entry name" value="Trypsin_dom"/>
</dbReference>
<dbReference type="EMBL" id="AL591688">
    <property type="protein sequence ID" value="CAC47711.1"/>
    <property type="molecule type" value="Genomic_DNA"/>
</dbReference>
<evidence type="ECO:0000256" key="1">
    <source>
        <dbReference type="SAM" id="SignalP"/>
    </source>
</evidence>
<name>Q92LD4_RHIME</name>